<name>A0ABT6HTU9_9ACTN</name>
<proteinExistence type="predicted"/>
<dbReference type="RefSeq" id="WP_279930324.1">
    <property type="nucleotide sequence ID" value="NZ_JARWBG010000027.1"/>
</dbReference>
<accession>A0ABT6HTU9</accession>
<protein>
    <submittedName>
        <fullName evidence="2">Uncharacterized protein</fullName>
    </submittedName>
</protein>
<reference evidence="2 3" key="1">
    <citation type="submission" date="2023-04" db="EMBL/GenBank/DDBJ databases">
        <title>Streptomyces chengmaiensis sp. nov. isolated from the stem of mangrove plant in Hainan.</title>
        <authorList>
            <person name="Huang X."/>
            <person name="Zhou S."/>
            <person name="Chu X."/>
            <person name="Xie Y."/>
            <person name="Lin Y."/>
        </authorList>
    </citation>
    <scope>NUCLEOTIDE SEQUENCE [LARGE SCALE GENOMIC DNA]</scope>
    <source>
        <strain evidence="2 3">HNM0663</strain>
    </source>
</reference>
<dbReference type="Proteomes" id="UP001223144">
    <property type="component" value="Unassembled WGS sequence"/>
</dbReference>
<feature type="region of interest" description="Disordered" evidence="1">
    <location>
        <begin position="83"/>
        <end position="117"/>
    </location>
</feature>
<dbReference type="EMBL" id="JARWBG010000027">
    <property type="protein sequence ID" value="MDH2391479.1"/>
    <property type="molecule type" value="Genomic_DNA"/>
</dbReference>
<organism evidence="2 3">
    <name type="scientific">Streptomyces chengmaiensis</name>
    <dbReference type="NCBI Taxonomy" id="3040919"/>
    <lineage>
        <taxon>Bacteria</taxon>
        <taxon>Bacillati</taxon>
        <taxon>Actinomycetota</taxon>
        <taxon>Actinomycetes</taxon>
        <taxon>Kitasatosporales</taxon>
        <taxon>Streptomycetaceae</taxon>
        <taxon>Streptomyces</taxon>
    </lineage>
</organism>
<keyword evidence="3" id="KW-1185">Reference proteome</keyword>
<evidence type="ECO:0000256" key="1">
    <source>
        <dbReference type="SAM" id="MobiDB-lite"/>
    </source>
</evidence>
<evidence type="ECO:0000313" key="2">
    <source>
        <dbReference type="EMBL" id="MDH2391479.1"/>
    </source>
</evidence>
<gene>
    <name evidence="2" type="ORF">QCN29_22400</name>
</gene>
<comment type="caution">
    <text evidence="2">The sequence shown here is derived from an EMBL/GenBank/DDBJ whole genome shotgun (WGS) entry which is preliminary data.</text>
</comment>
<evidence type="ECO:0000313" key="3">
    <source>
        <dbReference type="Proteomes" id="UP001223144"/>
    </source>
</evidence>
<sequence length="117" mass="12721">MVRRKREKKWGPPFGMPKDIVLLATPEGWRHSVLSVEGGMFCGRLADVPVNADPAEAQAAAAAMVVGLAHDFHDTDVDVTWDPPREPGSWTAQVTDAATPPNTCGVPQHDNRHQDLC</sequence>
<feature type="compositionally biased region" description="Polar residues" evidence="1">
    <location>
        <begin position="90"/>
        <end position="102"/>
    </location>
</feature>